<proteinExistence type="predicted"/>
<evidence type="ECO:0000313" key="1">
    <source>
        <dbReference type="EMBL" id="CAG8638460.1"/>
    </source>
</evidence>
<dbReference type="EMBL" id="CAJVPM010021082">
    <property type="protein sequence ID" value="CAG8638460.1"/>
    <property type="molecule type" value="Genomic_DNA"/>
</dbReference>
<gene>
    <name evidence="1" type="ORF">SCALOS_LOCUS8233</name>
</gene>
<evidence type="ECO:0000313" key="2">
    <source>
        <dbReference type="Proteomes" id="UP000789860"/>
    </source>
</evidence>
<sequence length="316" mass="36604">QMEGTKNFYPNKKDRIILHLKKCPHFVAETTAEEREKIYKLVDPTKKTDESVSSASYSSLKIIRSSSFGPMDDYIVRALSPEDPEAAELFEFLNLLIKLPDRRMLGGRILKDATNKSNKAMLAMLKENQVGIMLTFDSWTNVRNEHLLGVVIIMSEGRPYVWKALNISLECETHIEVIEKINMINPMNKFFIAKLKDEQYAAYKKYFAISVPGETRWNSFYTVCSSILRSQKILAIKFEPPVGETSKCIGSKPKLKREIYEIISSSNFWADIRHLLSILWLYCFILNKMQSDKARLHQVILSMSYLAQFWDNYDDL</sequence>
<name>A0ACA9NBT6_9GLOM</name>
<accession>A0ACA9NBT6</accession>
<comment type="caution">
    <text evidence="1">The sequence shown here is derived from an EMBL/GenBank/DDBJ whole genome shotgun (WGS) entry which is preliminary data.</text>
</comment>
<dbReference type="Proteomes" id="UP000789860">
    <property type="component" value="Unassembled WGS sequence"/>
</dbReference>
<keyword evidence="2" id="KW-1185">Reference proteome</keyword>
<feature type="non-terminal residue" evidence="1">
    <location>
        <position position="1"/>
    </location>
</feature>
<protein>
    <submittedName>
        <fullName evidence="1">8644_t:CDS:1</fullName>
    </submittedName>
</protein>
<reference evidence="1" key="1">
    <citation type="submission" date="2021-06" db="EMBL/GenBank/DDBJ databases">
        <authorList>
            <person name="Kallberg Y."/>
            <person name="Tangrot J."/>
            <person name="Rosling A."/>
        </authorList>
    </citation>
    <scope>NUCLEOTIDE SEQUENCE</scope>
    <source>
        <strain evidence="1">AU212A</strain>
    </source>
</reference>
<organism evidence="1 2">
    <name type="scientific">Scutellospora calospora</name>
    <dbReference type="NCBI Taxonomy" id="85575"/>
    <lineage>
        <taxon>Eukaryota</taxon>
        <taxon>Fungi</taxon>
        <taxon>Fungi incertae sedis</taxon>
        <taxon>Mucoromycota</taxon>
        <taxon>Glomeromycotina</taxon>
        <taxon>Glomeromycetes</taxon>
        <taxon>Diversisporales</taxon>
        <taxon>Gigasporaceae</taxon>
        <taxon>Scutellospora</taxon>
    </lineage>
</organism>